<feature type="transmembrane region" description="Helical" evidence="1">
    <location>
        <begin position="26"/>
        <end position="50"/>
    </location>
</feature>
<gene>
    <name evidence="2" type="ORF">QO010_003833</name>
</gene>
<protein>
    <recommendedName>
        <fullName evidence="4">Tetratricopeptide repeat protein</fullName>
    </recommendedName>
</protein>
<dbReference type="Gene3D" id="1.25.40.10">
    <property type="entry name" value="Tetratricopeptide repeat domain"/>
    <property type="match status" value="1"/>
</dbReference>
<dbReference type="RefSeq" id="WP_307351845.1">
    <property type="nucleotide sequence ID" value="NZ_JAUSVS010000009.1"/>
</dbReference>
<keyword evidence="3" id="KW-1185">Reference proteome</keyword>
<comment type="caution">
    <text evidence="2">The sequence shown here is derived from an EMBL/GenBank/DDBJ whole genome shotgun (WGS) entry which is preliminary data.</text>
</comment>
<sequence>MIPGFGLVLLFSIAMCVHVVRTHQQMYWLFIILVAAPPIGGIVYFVAIVLPELMGGSTARRLGQAARDRLDPDREYRQARAMVDDSPTVGNRMRLAAAAASLGRHAEAEEMYREAAQGIHAEDPSLLLGRAKALLELNRAEEALPVLEKLGGLGEAGRTPQAALAMGRAYQALGRNAEADTALQWAAGRLPGLEGIARYAVFLAQTGRKAEAQEALVEIDKRCAKATAHFRKEARAWRDFAVAGMAGA</sequence>
<evidence type="ECO:0008006" key="4">
    <source>
        <dbReference type="Google" id="ProtNLM"/>
    </source>
</evidence>
<dbReference type="PIRSF" id="PIRSF030959">
    <property type="entry name" value="UCP030959"/>
    <property type="match status" value="1"/>
</dbReference>
<keyword evidence="1" id="KW-1133">Transmembrane helix</keyword>
<reference evidence="2 3" key="1">
    <citation type="submission" date="2023-07" db="EMBL/GenBank/DDBJ databases">
        <title>Genomic Encyclopedia of Type Strains, Phase IV (KMG-IV): sequencing the most valuable type-strain genomes for metagenomic binning, comparative biology and taxonomic classification.</title>
        <authorList>
            <person name="Goeker M."/>
        </authorList>
    </citation>
    <scope>NUCLEOTIDE SEQUENCE [LARGE SCALE GENOMIC DNA]</scope>
    <source>
        <strain evidence="2 3">DSM 18695</strain>
    </source>
</reference>
<dbReference type="InterPro" id="IPR011990">
    <property type="entry name" value="TPR-like_helical_dom_sf"/>
</dbReference>
<organism evidence="2 3">
    <name type="scientific">Caulobacter ginsengisoli</name>
    <dbReference type="NCBI Taxonomy" id="400775"/>
    <lineage>
        <taxon>Bacteria</taxon>
        <taxon>Pseudomonadati</taxon>
        <taxon>Pseudomonadota</taxon>
        <taxon>Alphaproteobacteria</taxon>
        <taxon>Caulobacterales</taxon>
        <taxon>Caulobacteraceae</taxon>
        <taxon>Caulobacter</taxon>
    </lineage>
</organism>
<dbReference type="Proteomes" id="UP001228905">
    <property type="component" value="Unassembled WGS sequence"/>
</dbReference>
<evidence type="ECO:0000313" key="3">
    <source>
        <dbReference type="Proteomes" id="UP001228905"/>
    </source>
</evidence>
<evidence type="ECO:0000313" key="2">
    <source>
        <dbReference type="EMBL" id="MDQ0466040.1"/>
    </source>
</evidence>
<evidence type="ECO:0000256" key="1">
    <source>
        <dbReference type="SAM" id="Phobius"/>
    </source>
</evidence>
<dbReference type="SUPFAM" id="SSF48452">
    <property type="entry name" value="TPR-like"/>
    <property type="match status" value="1"/>
</dbReference>
<proteinExistence type="predicted"/>
<dbReference type="InterPro" id="IPR014562">
    <property type="entry name" value="UCP030959_TPR_rpt-cont"/>
</dbReference>
<name>A0ABU0IVK7_9CAUL</name>
<dbReference type="EMBL" id="JAUSVS010000009">
    <property type="protein sequence ID" value="MDQ0466040.1"/>
    <property type="molecule type" value="Genomic_DNA"/>
</dbReference>
<keyword evidence="1" id="KW-0812">Transmembrane</keyword>
<keyword evidence="1" id="KW-0472">Membrane</keyword>
<accession>A0ABU0IVK7</accession>